<evidence type="ECO:0000313" key="1">
    <source>
        <dbReference type="EMBL" id="STF43815.1"/>
    </source>
</evidence>
<evidence type="ECO:0000313" key="2">
    <source>
        <dbReference type="Proteomes" id="UP000254877"/>
    </source>
</evidence>
<name>A0A376LKK8_ECOLX</name>
<gene>
    <name evidence="1" type="ORF">NCTC7928_04523</name>
</gene>
<dbReference type="EMBL" id="UGAB01000002">
    <property type="protein sequence ID" value="STF43815.1"/>
    <property type="molecule type" value="Genomic_DNA"/>
</dbReference>
<proteinExistence type="predicted"/>
<dbReference type="Gene3D" id="2.30.110.20">
    <property type="entry name" value="Hcp1-like"/>
    <property type="match status" value="1"/>
</dbReference>
<sequence length="66" mass="7101">MGDIVYLRIIGEKQGDISSGCGTYASVGNRWQVGHEDEIFAFALTNAITSTGKGVNLQGLQFCKPH</sequence>
<dbReference type="InterPro" id="IPR036624">
    <property type="entry name" value="Hcp1-lik_sf"/>
</dbReference>
<dbReference type="AlphaFoldDB" id="A0A376LKK8"/>
<organism evidence="1 2">
    <name type="scientific">Escherichia coli</name>
    <dbReference type="NCBI Taxonomy" id="562"/>
    <lineage>
        <taxon>Bacteria</taxon>
        <taxon>Pseudomonadati</taxon>
        <taxon>Pseudomonadota</taxon>
        <taxon>Gammaproteobacteria</taxon>
        <taxon>Enterobacterales</taxon>
        <taxon>Enterobacteriaceae</taxon>
        <taxon>Escherichia</taxon>
    </lineage>
</organism>
<dbReference type="Proteomes" id="UP000254877">
    <property type="component" value="Unassembled WGS sequence"/>
</dbReference>
<accession>A0A376LKK8</accession>
<protein>
    <submittedName>
        <fullName evidence="1">Colicin</fullName>
    </submittedName>
</protein>
<reference evidence="1 2" key="1">
    <citation type="submission" date="2018-06" db="EMBL/GenBank/DDBJ databases">
        <authorList>
            <consortium name="Pathogen Informatics"/>
            <person name="Doyle S."/>
        </authorList>
    </citation>
    <scope>NUCLEOTIDE SEQUENCE [LARGE SCALE GENOMIC DNA]</scope>
    <source>
        <strain evidence="1 2">NCTC7928</strain>
    </source>
</reference>